<evidence type="ECO:0000313" key="22">
    <source>
        <dbReference type="EMBL" id="KHN83801.1"/>
    </source>
</evidence>
<evidence type="ECO:0000256" key="15">
    <source>
        <dbReference type="ARBA" id="ARBA00023295"/>
    </source>
</evidence>
<evidence type="ECO:0000256" key="3">
    <source>
        <dbReference type="ARBA" id="ARBA00004922"/>
    </source>
</evidence>
<dbReference type="STRING" id="6265.A0A0B2VJZ0"/>
<dbReference type="InterPro" id="IPR012341">
    <property type="entry name" value="6hp_glycosidase-like_sf"/>
</dbReference>
<keyword evidence="13 19" id="KW-1015">Disulfide bond</keyword>
<feature type="transmembrane region" description="Helical" evidence="21">
    <location>
        <begin position="9"/>
        <end position="29"/>
    </location>
</feature>
<dbReference type="InterPro" id="IPR050749">
    <property type="entry name" value="Glycosyl_Hydrolase_47"/>
</dbReference>
<comment type="pathway">
    <text evidence="3">Protein modification; protein glycosylation.</text>
</comment>
<protein>
    <recommendedName>
        <fullName evidence="20">alpha-1,2-Mannosidase</fullName>
        <ecNumber evidence="20">3.2.1.-</ecNumber>
    </recommendedName>
</protein>
<accession>A0A0B2VJZ0</accession>
<keyword evidence="10 21" id="KW-1133">Transmembrane helix</keyword>
<dbReference type="GO" id="GO:0000139">
    <property type="term" value="C:Golgi membrane"/>
    <property type="evidence" value="ECO:0007669"/>
    <property type="project" value="UniProtKB-SubCell"/>
</dbReference>
<keyword evidence="8 18" id="KW-0106">Calcium</keyword>
<keyword evidence="12 21" id="KW-0472">Membrane</keyword>
<evidence type="ECO:0000256" key="21">
    <source>
        <dbReference type="SAM" id="Phobius"/>
    </source>
</evidence>
<evidence type="ECO:0000256" key="9">
    <source>
        <dbReference type="ARBA" id="ARBA00022968"/>
    </source>
</evidence>
<evidence type="ECO:0000256" key="12">
    <source>
        <dbReference type="ARBA" id="ARBA00023136"/>
    </source>
</evidence>
<dbReference type="GO" id="GO:0005783">
    <property type="term" value="C:endoplasmic reticulum"/>
    <property type="evidence" value="ECO:0007669"/>
    <property type="project" value="TreeGrafter"/>
</dbReference>
<dbReference type="EC" id="3.2.1.-" evidence="20"/>
<evidence type="ECO:0000256" key="16">
    <source>
        <dbReference type="ARBA" id="ARBA00047669"/>
    </source>
</evidence>
<sequence>MAFRYKEKCLITAGLACISLIIIASLLYLPSTDDFSVRSLQMVRDIANRRMAQSHDREILREKIQKANIPPPPLPPVQSVGSDSALVAQQDATAELARRRNFIKQMTKFAWDSYEKYAWGMNELRPLSQTGHSASIFGSGETGATIVDALDTLYLMGLHEEYQRARNWIASSLNLKNSIFMEKAVEIAELLLPAFETPTGIPYAMFNARTGTARNWAWASGGCSILSEFGSLHLEFEYLSRITNRTIFSEKVARIREVLSSIEKPEGLYPNYLNPKTGKWGQKHVSVGALGDSFYEYLLKSWLLSNKQDDEAKRLYDEAIMAIEKHLLRFSQQSNLAYFVEMKGSRIEHKMDHLACFIGGLFALESMNEASLERKSNALRLGEQIGNTCHESYVRSAIGIGPESFRFTADAEAVAVSDREKYYIQRPEVIETWFYLWRATHNEKYREWCWSAAQAIEKYCRTKSGYSGIRNVYTTNVELDDVQQSFIFAETFKYLFLVFSDEGVLPLGKWVFNTEAHPIPIASAA</sequence>
<dbReference type="PRINTS" id="PR00747">
    <property type="entry name" value="GLYHDRLASE47"/>
</dbReference>
<keyword evidence="15 20" id="KW-0326">Glycosidase</keyword>
<evidence type="ECO:0000256" key="13">
    <source>
        <dbReference type="ARBA" id="ARBA00023157"/>
    </source>
</evidence>
<comment type="similarity">
    <text evidence="4 20">Belongs to the glycosyl hydrolase 47 family.</text>
</comment>
<evidence type="ECO:0000313" key="23">
    <source>
        <dbReference type="Proteomes" id="UP000031036"/>
    </source>
</evidence>
<dbReference type="InterPro" id="IPR001382">
    <property type="entry name" value="Glyco_hydro_47"/>
</dbReference>
<dbReference type="InterPro" id="IPR036026">
    <property type="entry name" value="Seven-hairpin_glycosidases"/>
</dbReference>
<feature type="disulfide bond" evidence="19">
    <location>
        <begin position="356"/>
        <end position="389"/>
    </location>
</feature>
<keyword evidence="6 18" id="KW-0479">Metal-binding</keyword>
<keyword evidence="9" id="KW-0735">Signal-anchor</keyword>
<feature type="binding site" evidence="18">
    <location>
        <position position="514"/>
    </location>
    <ligand>
        <name>Ca(2+)</name>
        <dbReference type="ChEBI" id="CHEBI:29108"/>
    </ligand>
</feature>
<evidence type="ECO:0000256" key="19">
    <source>
        <dbReference type="PIRSR" id="PIRSR601382-3"/>
    </source>
</evidence>
<dbReference type="PANTHER" id="PTHR11742:SF6">
    <property type="entry name" value="MANNOSYL-OLIGOSACCHARIDE ALPHA-1,2-MANNOSIDASE IA-RELATED"/>
    <property type="match status" value="1"/>
</dbReference>
<dbReference type="Pfam" id="PF01532">
    <property type="entry name" value="Glyco_hydro_47"/>
    <property type="match status" value="1"/>
</dbReference>
<evidence type="ECO:0000256" key="17">
    <source>
        <dbReference type="ARBA" id="ARBA00048605"/>
    </source>
</evidence>
<dbReference type="OrthoDB" id="8118055at2759"/>
<dbReference type="AlphaFoldDB" id="A0A0B2VJZ0"/>
<evidence type="ECO:0000256" key="10">
    <source>
        <dbReference type="ARBA" id="ARBA00022989"/>
    </source>
</evidence>
<evidence type="ECO:0000256" key="2">
    <source>
        <dbReference type="ARBA" id="ARBA00004323"/>
    </source>
</evidence>
<dbReference type="EMBL" id="JPKZ01001136">
    <property type="protein sequence ID" value="KHN83801.1"/>
    <property type="molecule type" value="Genomic_DNA"/>
</dbReference>
<name>A0A0B2VJZ0_TOXCA</name>
<proteinExistence type="inferred from homology"/>
<dbReference type="GO" id="GO:0006491">
    <property type="term" value="P:N-glycan processing"/>
    <property type="evidence" value="ECO:0007669"/>
    <property type="project" value="UniProtKB-ARBA"/>
</dbReference>
<keyword evidence="14" id="KW-0325">Glycoprotein</keyword>
<comment type="subcellular location">
    <subcellularLocation>
        <location evidence="2">Golgi apparatus membrane</location>
        <topology evidence="2">Single-pass type II membrane protein</topology>
    </subcellularLocation>
</comment>
<evidence type="ECO:0000256" key="18">
    <source>
        <dbReference type="PIRSR" id="PIRSR601382-2"/>
    </source>
</evidence>
<keyword evidence="11" id="KW-0333">Golgi apparatus</keyword>
<dbReference type="Proteomes" id="UP000031036">
    <property type="component" value="Unassembled WGS sequence"/>
</dbReference>
<dbReference type="SUPFAM" id="SSF48225">
    <property type="entry name" value="Seven-hairpin glycosidases"/>
    <property type="match status" value="1"/>
</dbReference>
<evidence type="ECO:0000256" key="8">
    <source>
        <dbReference type="ARBA" id="ARBA00022837"/>
    </source>
</evidence>
<dbReference type="PANTHER" id="PTHR11742">
    <property type="entry name" value="MANNOSYL-OLIGOSACCHARIDE ALPHA-1,2-MANNOSIDASE-RELATED"/>
    <property type="match status" value="1"/>
</dbReference>
<comment type="catalytic activity">
    <reaction evidence="17">
        <text>N(4)-(alpha-D-Man-(1-&gt;2)-alpha-D-Man-(1-&gt;2)-alpha-D-Man-(1-&gt;3)-[alpha-D-Man-(1-&gt;2)-alpha-D-Man-(1-&gt;3)-[alpha-D-Man-(1-&gt;2)-alpha-D-Man-(1-&gt;6)]-alpha-D-Man-(1-&gt;6)]-beta-D-Man-(1-&gt;4)-beta-D-GlcNAc-(1-&gt;4)-beta-D-GlcNAc)-L-asparaginyl-[protein] (N-glucan mannose isomer 9A1,2,3B1,2,3) + 4 H2O = N(4)-(alpha-D-Man-(1-&gt;3)-[alpha-D-Man-(1-&gt;3)-[alpha-D-Man-(1-&gt;6)]-alpha-D-Man-(1-&gt;6)]-beta-D-Man-(1-&gt;4)-beta-D-GlcNAc-(1-&gt;4)-beta-D-GlcNAc)-L-asparaginyl-[protein] (N-glucan mannose isomer 5A1,2) + 4 beta-D-mannose</text>
        <dbReference type="Rhea" id="RHEA:56008"/>
        <dbReference type="Rhea" id="RHEA-COMP:14356"/>
        <dbReference type="Rhea" id="RHEA-COMP:14367"/>
        <dbReference type="ChEBI" id="CHEBI:15377"/>
        <dbReference type="ChEBI" id="CHEBI:28563"/>
        <dbReference type="ChEBI" id="CHEBI:59087"/>
        <dbReference type="ChEBI" id="CHEBI:139493"/>
        <dbReference type="EC" id="3.2.1.113"/>
    </reaction>
</comment>
<dbReference type="OMA" id="DTCVWAY"/>
<keyword evidence="7 20" id="KW-0378">Hydrolase</keyword>
<evidence type="ECO:0000256" key="7">
    <source>
        <dbReference type="ARBA" id="ARBA00022801"/>
    </source>
</evidence>
<comment type="cofactor">
    <cofactor evidence="1 18">
        <name>Ca(2+)</name>
        <dbReference type="ChEBI" id="CHEBI:29108"/>
    </cofactor>
</comment>
<dbReference type="GO" id="GO:0005975">
    <property type="term" value="P:carbohydrate metabolic process"/>
    <property type="evidence" value="ECO:0007669"/>
    <property type="project" value="InterPro"/>
</dbReference>
<evidence type="ECO:0000256" key="4">
    <source>
        <dbReference type="ARBA" id="ARBA00007658"/>
    </source>
</evidence>
<dbReference type="GO" id="GO:0004571">
    <property type="term" value="F:mannosyl-oligosaccharide 1,2-alpha-mannosidase activity"/>
    <property type="evidence" value="ECO:0007669"/>
    <property type="project" value="UniProtKB-EC"/>
</dbReference>
<comment type="catalytic activity">
    <reaction evidence="16">
        <text>N(4)-(alpha-D-Man-(1-&gt;2)-alpha-D-Man-(1-&gt;2)-alpha-D-Man-(1-&gt;3)-[alpha-D-Man-(1-&gt;3)-[alpha-D-Man-(1-&gt;2)-alpha-D-Man-(1-&gt;6)]-alpha-D-Man-(1-&gt;6)]-beta-D-Man-(1-&gt;4)-beta-D-GlcNAc-(1-&gt;4)-beta-D-GlcNAc)-L-asparaginyl-[protein] (N-glucan mannose isomer 8A1,2,3B1,3) + 3 H2O = N(4)-(alpha-D-Man-(1-&gt;3)-[alpha-D-Man-(1-&gt;3)-[alpha-D-Man-(1-&gt;6)]-alpha-D-Man-(1-&gt;6)]-beta-D-Man-(1-&gt;4)-beta-D-GlcNAc-(1-&gt;4)-beta-D-GlcNAc)-L-asparaginyl-[protein] (N-glucan mannose isomer 5A1,2) + 3 beta-D-mannose</text>
        <dbReference type="Rhea" id="RHEA:56028"/>
        <dbReference type="Rhea" id="RHEA-COMP:14358"/>
        <dbReference type="Rhea" id="RHEA-COMP:14367"/>
        <dbReference type="ChEBI" id="CHEBI:15377"/>
        <dbReference type="ChEBI" id="CHEBI:28563"/>
        <dbReference type="ChEBI" id="CHEBI:59087"/>
        <dbReference type="ChEBI" id="CHEBI:60628"/>
        <dbReference type="EC" id="3.2.1.113"/>
    </reaction>
</comment>
<evidence type="ECO:0000256" key="11">
    <source>
        <dbReference type="ARBA" id="ARBA00023034"/>
    </source>
</evidence>
<dbReference type="GO" id="GO:0005509">
    <property type="term" value="F:calcium ion binding"/>
    <property type="evidence" value="ECO:0007669"/>
    <property type="project" value="InterPro"/>
</dbReference>
<keyword evidence="23" id="KW-1185">Reference proteome</keyword>
<evidence type="ECO:0000256" key="5">
    <source>
        <dbReference type="ARBA" id="ARBA00022692"/>
    </source>
</evidence>
<evidence type="ECO:0000256" key="6">
    <source>
        <dbReference type="ARBA" id="ARBA00022723"/>
    </source>
</evidence>
<evidence type="ECO:0000256" key="20">
    <source>
        <dbReference type="RuleBase" id="RU361193"/>
    </source>
</evidence>
<reference evidence="22 23" key="1">
    <citation type="submission" date="2014-11" db="EMBL/GenBank/DDBJ databases">
        <title>Genetic blueprint of the zoonotic pathogen Toxocara canis.</title>
        <authorList>
            <person name="Zhu X.-Q."/>
            <person name="Korhonen P.K."/>
            <person name="Cai H."/>
            <person name="Young N.D."/>
            <person name="Nejsum P."/>
            <person name="von Samson-Himmelstjerna G."/>
            <person name="Boag P.R."/>
            <person name="Tan P."/>
            <person name="Li Q."/>
            <person name="Min J."/>
            <person name="Yang Y."/>
            <person name="Wang X."/>
            <person name="Fang X."/>
            <person name="Hall R.S."/>
            <person name="Hofmann A."/>
            <person name="Sternberg P.W."/>
            <person name="Jex A.R."/>
            <person name="Gasser R.B."/>
        </authorList>
    </citation>
    <scope>NUCLEOTIDE SEQUENCE [LARGE SCALE GENOMIC DNA]</scope>
    <source>
        <strain evidence="22">PN_DK_2014</strain>
    </source>
</reference>
<gene>
    <name evidence="22" type="ORF">Tcan_16341</name>
</gene>
<dbReference type="Gene3D" id="1.50.10.10">
    <property type="match status" value="1"/>
</dbReference>
<evidence type="ECO:0000256" key="14">
    <source>
        <dbReference type="ARBA" id="ARBA00023180"/>
    </source>
</evidence>
<dbReference type="FunFam" id="1.50.10.10:FF:000017">
    <property type="entry name" value="alpha-1,2-Mannosidase"/>
    <property type="match status" value="1"/>
</dbReference>
<evidence type="ECO:0000256" key="1">
    <source>
        <dbReference type="ARBA" id="ARBA00001913"/>
    </source>
</evidence>
<comment type="caution">
    <text evidence="22">The sequence shown here is derived from an EMBL/GenBank/DDBJ whole genome shotgun (WGS) entry which is preliminary data.</text>
</comment>
<organism evidence="22 23">
    <name type="scientific">Toxocara canis</name>
    <name type="common">Canine roundworm</name>
    <dbReference type="NCBI Taxonomy" id="6265"/>
    <lineage>
        <taxon>Eukaryota</taxon>
        <taxon>Metazoa</taxon>
        <taxon>Ecdysozoa</taxon>
        <taxon>Nematoda</taxon>
        <taxon>Chromadorea</taxon>
        <taxon>Rhabditida</taxon>
        <taxon>Spirurina</taxon>
        <taxon>Ascaridomorpha</taxon>
        <taxon>Ascaridoidea</taxon>
        <taxon>Toxocaridae</taxon>
        <taxon>Toxocara</taxon>
    </lineage>
</organism>
<keyword evidence="5 21" id="KW-0812">Transmembrane</keyword>